<dbReference type="Proteomes" id="UP000008066">
    <property type="component" value="Unassembled WGS sequence"/>
</dbReference>
<evidence type="ECO:0008006" key="4">
    <source>
        <dbReference type="Google" id="ProtNLM"/>
    </source>
</evidence>
<dbReference type="GO" id="GO:0051721">
    <property type="term" value="F:protein phosphatase 2A binding"/>
    <property type="evidence" value="ECO:0007669"/>
    <property type="project" value="TreeGrafter"/>
</dbReference>
<dbReference type="PANTHER" id="PTHR10933">
    <property type="entry name" value="IMMUNOGLOBULIN-BINDING PROTEIN 1"/>
    <property type="match status" value="1"/>
</dbReference>
<evidence type="ECO:0000313" key="2">
    <source>
        <dbReference type="EMBL" id="EGS21398.1"/>
    </source>
</evidence>
<gene>
    <name evidence="2" type="ORF">CTHT_0032550</name>
</gene>
<sequence length="379" mass="42840">MDEPRSLKALWADAEAKRLSLETTSFPPMSTDYRDAVSSAITLYNDCLTLISKLSLFSPNESLEDLHTNDLPFLLTNFYLAELTQKLPSSGASERKHLVSAARDAYERFLHLLDSYGLLSQQYKKLLEQYHDSPTTFSTIPAASDPVSRRNAKIANYRQEKELKAKLEYLRSRPGYGAGEEAEDGKQDGGDEDLVRQVHLAHLEYSVHMTFQALESLNREWEILAMAPPEPSEAQKAQQQAAEEDARRRQQQERNKDGYSEKLDPPLQYGPGSRIPGGPLLSTDGKPLRPFTLVNSRQEIAKGVFRPGHNLPTMTIDEYLEEERRRGGIIEGGGEKSWQQPEPDEDNIEKADEETMKAREWDEFIENNPKGSGNTLNRG</sequence>
<dbReference type="InterPro" id="IPR038511">
    <property type="entry name" value="TAP42/TAP46-like_sf"/>
</dbReference>
<feature type="region of interest" description="Disordered" evidence="1">
    <location>
        <begin position="229"/>
        <end position="287"/>
    </location>
</feature>
<dbReference type="OMA" id="EYELCEA"/>
<dbReference type="OrthoDB" id="10261753at2759"/>
<dbReference type="PANTHER" id="PTHR10933:SF9">
    <property type="entry name" value="IMMUNOGLOBULIN-BINDING PROTEIN 1"/>
    <property type="match status" value="1"/>
</dbReference>
<dbReference type="GeneID" id="18257293"/>
<dbReference type="HOGENOM" id="CLU_041824_2_0_1"/>
<dbReference type="eggNOG" id="KOG2830">
    <property type="taxonomic scope" value="Eukaryota"/>
</dbReference>
<reference evidence="2 3" key="1">
    <citation type="journal article" date="2011" name="Cell">
        <title>Insight into structure and assembly of the nuclear pore complex by utilizing the genome of a eukaryotic thermophile.</title>
        <authorList>
            <person name="Amlacher S."/>
            <person name="Sarges P."/>
            <person name="Flemming D."/>
            <person name="van Noort V."/>
            <person name="Kunze R."/>
            <person name="Devos D.P."/>
            <person name="Arumugam M."/>
            <person name="Bork P."/>
            <person name="Hurt E."/>
        </authorList>
    </citation>
    <scope>NUCLEOTIDE SEQUENCE [LARGE SCALE GENOMIC DNA]</scope>
    <source>
        <strain evidence="3">DSM 1495 / CBS 144.50 / IMI 039719</strain>
    </source>
</reference>
<dbReference type="Gene3D" id="1.25.40.540">
    <property type="entry name" value="TAP42-like family"/>
    <property type="match status" value="1"/>
</dbReference>
<dbReference type="InterPro" id="IPR007304">
    <property type="entry name" value="TAP46-like"/>
</dbReference>
<dbReference type="RefSeq" id="XP_006693694.1">
    <property type="nucleotide sequence ID" value="XM_006693631.1"/>
</dbReference>
<dbReference type="STRING" id="759272.G0S579"/>
<dbReference type="EMBL" id="GL988041">
    <property type="protein sequence ID" value="EGS21398.1"/>
    <property type="molecule type" value="Genomic_DNA"/>
</dbReference>
<feature type="region of interest" description="Disordered" evidence="1">
    <location>
        <begin position="330"/>
        <end position="379"/>
    </location>
</feature>
<evidence type="ECO:0000256" key="1">
    <source>
        <dbReference type="SAM" id="MobiDB-lite"/>
    </source>
</evidence>
<evidence type="ECO:0000313" key="3">
    <source>
        <dbReference type="Proteomes" id="UP000008066"/>
    </source>
</evidence>
<dbReference type="GO" id="GO:0005829">
    <property type="term" value="C:cytosol"/>
    <property type="evidence" value="ECO:0007669"/>
    <property type="project" value="TreeGrafter"/>
</dbReference>
<dbReference type="GO" id="GO:0009966">
    <property type="term" value="P:regulation of signal transduction"/>
    <property type="evidence" value="ECO:0007669"/>
    <property type="project" value="InterPro"/>
</dbReference>
<keyword evidence="3" id="KW-1185">Reference proteome</keyword>
<feature type="compositionally biased region" description="Polar residues" evidence="1">
    <location>
        <begin position="369"/>
        <end position="379"/>
    </location>
</feature>
<name>G0S579_CHATD</name>
<dbReference type="AlphaFoldDB" id="G0S579"/>
<dbReference type="Pfam" id="PF04177">
    <property type="entry name" value="TAP42"/>
    <property type="match status" value="1"/>
</dbReference>
<dbReference type="GO" id="GO:0035303">
    <property type="term" value="P:regulation of dephosphorylation"/>
    <property type="evidence" value="ECO:0007669"/>
    <property type="project" value="TreeGrafter"/>
</dbReference>
<organism evidence="3">
    <name type="scientific">Chaetomium thermophilum (strain DSM 1495 / CBS 144.50 / IMI 039719)</name>
    <name type="common">Thermochaetoides thermophila</name>
    <dbReference type="NCBI Taxonomy" id="759272"/>
    <lineage>
        <taxon>Eukaryota</taxon>
        <taxon>Fungi</taxon>
        <taxon>Dikarya</taxon>
        <taxon>Ascomycota</taxon>
        <taxon>Pezizomycotina</taxon>
        <taxon>Sordariomycetes</taxon>
        <taxon>Sordariomycetidae</taxon>
        <taxon>Sordariales</taxon>
        <taxon>Chaetomiaceae</taxon>
        <taxon>Thermochaetoides</taxon>
    </lineage>
</organism>
<feature type="compositionally biased region" description="Basic and acidic residues" evidence="1">
    <location>
        <begin position="348"/>
        <end position="362"/>
    </location>
</feature>
<dbReference type="KEGG" id="cthr:CTHT_0032550"/>
<feature type="compositionally biased region" description="Basic and acidic residues" evidence="1">
    <location>
        <begin position="244"/>
        <end position="264"/>
    </location>
</feature>
<protein>
    <recommendedName>
        <fullName evidence="4">TAP42-like protein</fullName>
    </recommendedName>
</protein>
<proteinExistence type="predicted"/>
<accession>G0S579</accession>